<proteinExistence type="predicted"/>
<evidence type="ECO:0000259" key="3">
    <source>
        <dbReference type="SMART" id="SM00458"/>
    </source>
</evidence>
<sequence length="329" mass="37112">MVSNYTTRAQNRSPFFSAQLQTDHRRARAFMIHNTQSSLCLEQSESGEVLLKNCNLDSESQQWIWIERGMLMCVMSSRCLSALQKEPVQTLPCRGSEVDATATLWDCDMGRLISRNSSMLLSVDGGRLVFTHDSKLSKWKSLDEGDICQEKLRSRRASDDPEEFEVAEKQTGDAAAMTEEQREYLRWYYRSEDQTIWTFVLLGLAFVCLLIGFLLLGLGAMANKNRKKIAKYKAAAALSQKGEELLVISPHRDDNSCKPTPSLDRRMAGNNGDVGELKAGDIVVTWKNGNTSAMYSDTEEEKQELDQEEEPEELPAAELEPDEAAKMME</sequence>
<dbReference type="GO" id="GO:0005886">
    <property type="term" value="C:plasma membrane"/>
    <property type="evidence" value="ECO:0007669"/>
    <property type="project" value="InterPro"/>
</dbReference>
<reference evidence="4 5" key="1">
    <citation type="submission" date="2019-03" db="EMBL/GenBank/DDBJ databases">
        <title>First draft genome of Liparis tanakae, snailfish: a comprehensive survey of snailfish specific genes.</title>
        <authorList>
            <person name="Kim W."/>
            <person name="Song I."/>
            <person name="Jeong J.-H."/>
            <person name="Kim D."/>
            <person name="Kim S."/>
            <person name="Ryu S."/>
            <person name="Song J.Y."/>
            <person name="Lee S.K."/>
        </authorList>
    </citation>
    <scope>NUCLEOTIDE SEQUENCE [LARGE SCALE GENOMIC DNA]</scope>
    <source>
        <tissue evidence="4">Muscle</tissue>
    </source>
</reference>
<organism evidence="4 5">
    <name type="scientific">Liparis tanakae</name>
    <name type="common">Tanaka's snailfish</name>
    <dbReference type="NCBI Taxonomy" id="230148"/>
    <lineage>
        <taxon>Eukaryota</taxon>
        <taxon>Metazoa</taxon>
        <taxon>Chordata</taxon>
        <taxon>Craniata</taxon>
        <taxon>Vertebrata</taxon>
        <taxon>Euteleostomi</taxon>
        <taxon>Actinopterygii</taxon>
        <taxon>Neopterygii</taxon>
        <taxon>Teleostei</taxon>
        <taxon>Neoteleostei</taxon>
        <taxon>Acanthomorphata</taxon>
        <taxon>Eupercaria</taxon>
        <taxon>Perciformes</taxon>
        <taxon>Cottioidei</taxon>
        <taxon>Cottales</taxon>
        <taxon>Liparidae</taxon>
        <taxon>Liparis</taxon>
    </lineage>
</organism>
<name>A0A4Z2HKB8_9TELE</name>
<dbReference type="OrthoDB" id="8959236at2759"/>
<dbReference type="InterPro" id="IPR000772">
    <property type="entry name" value="Ricin_B_lectin"/>
</dbReference>
<evidence type="ECO:0000313" key="4">
    <source>
        <dbReference type="EMBL" id="TNN65383.1"/>
    </source>
</evidence>
<dbReference type="GO" id="GO:0015721">
    <property type="term" value="P:bile acid and bile salt transport"/>
    <property type="evidence" value="ECO:0007669"/>
    <property type="project" value="InterPro"/>
</dbReference>
<dbReference type="AlphaFoldDB" id="A0A4Z2HKB8"/>
<dbReference type="PROSITE" id="PS50231">
    <property type="entry name" value="RICIN_B_LECTIN"/>
    <property type="match status" value="1"/>
</dbReference>
<dbReference type="GO" id="GO:0022857">
    <property type="term" value="F:transmembrane transporter activity"/>
    <property type="evidence" value="ECO:0007669"/>
    <property type="project" value="InterPro"/>
</dbReference>
<dbReference type="InterPro" id="IPR052678">
    <property type="entry name" value="OST-beta_subunit"/>
</dbReference>
<keyword evidence="5" id="KW-1185">Reference proteome</keyword>
<dbReference type="SMART" id="SM00458">
    <property type="entry name" value="RICIN"/>
    <property type="match status" value="1"/>
</dbReference>
<dbReference type="SUPFAM" id="SSF50370">
    <property type="entry name" value="Ricin B-like lectins"/>
    <property type="match status" value="1"/>
</dbReference>
<dbReference type="CDD" id="cd23385">
    <property type="entry name" value="beta-trefoil_Ricin_MRC-like"/>
    <property type="match status" value="1"/>
</dbReference>
<dbReference type="InterPro" id="IPR029387">
    <property type="entry name" value="OSTbeta"/>
</dbReference>
<dbReference type="Pfam" id="PF24562">
    <property type="entry name" value="CysR_MRC2_N"/>
    <property type="match status" value="1"/>
</dbReference>
<feature type="compositionally biased region" description="Acidic residues" evidence="1">
    <location>
        <begin position="297"/>
        <end position="322"/>
    </location>
</feature>
<evidence type="ECO:0000313" key="5">
    <source>
        <dbReference type="Proteomes" id="UP000314294"/>
    </source>
</evidence>
<protein>
    <submittedName>
        <fullName evidence="4">Organic solute transporter subunit beta</fullName>
    </submittedName>
</protein>
<feature type="region of interest" description="Disordered" evidence="1">
    <location>
        <begin position="290"/>
        <end position="329"/>
    </location>
</feature>
<dbReference type="Pfam" id="PF15048">
    <property type="entry name" value="OSTbeta"/>
    <property type="match status" value="1"/>
</dbReference>
<keyword evidence="2" id="KW-0812">Transmembrane</keyword>
<dbReference type="PANTHER" id="PTHR36129:SF3">
    <property type="match status" value="1"/>
</dbReference>
<dbReference type="Gene3D" id="2.80.10.50">
    <property type="match status" value="1"/>
</dbReference>
<evidence type="ECO:0000256" key="2">
    <source>
        <dbReference type="SAM" id="Phobius"/>
    </source>
</evidence>
<dbReference type="EMBL" id="SRLO01000236">
    <property type="protein sequence ID" value="TNN65383.1"/>
    <property type="molecule type" value="Genomic_DNA"/>
</dbReference>
<dbReference type="GO" id="GO:0046982">
    <property type="term" value="F:protein heterodimerization activity"/>
    <property type="evidence" value="ECO:0007669"/>
    <property type="project" value="InterPro"/>
</dbReference>
<feature type="region of interest" description="Disordered" evidence="1">
    <location>
        <begin position="250"/>
        <end position="271"/>
    </location>
</feature>
<dbReference type="InterPro" id="IPR035992">
    <property type="entry name" value="Ricin_B-like_lectins"/>
</dbReference>
<accession>A0A4Z2HKB8</accession>
<evidence type="ECO:0000256" key="1">
    <source>
        <dbReference type="SAM" id="MobiDB-lite"/>
    </source>
</evidence>
<dbReference type="Proteomes" id="UP000314294">
    <property type="component" value="Unassembled WGS sequence"/>
</dbReference>
<dbReference type="PANTHER" id="PTHR36129">
    <property type="entry name" value="ORGANIC SOLUTE TRANSPORTER SUBUNIT BETA-RELATED"/>
    <property type="match status" value="1"/>
</dbReference>
<feature type="domain" description="Ricin B lectin" evidence="3">
    <location>
        <begin position="27"/>
        <end position="142"/>
    </location>
</feature>
<gene>
    <name evidence="4" type="primary">slc51b</name>
    <name evidence="4" type="ORF">EYF80_024419</name>
</gene>
<keyword evidence="2" id="KW-0472">Membrane</keyword>
<keyword evidence="2" id="KW-1133">Transmembrane helix</keyword>
<feature type="transmembrane region" description="Helical" evidence="2">
    <location>
        <begin position="196"/>
        <end position="218"/>
    </location>
</feature>
<comment type="caution">
    <text evidence="4">The sequence shown here is derived from an EMBL/GenBank/DDBJ whole genome shotgun (WGS) entry which is preliminary data.</text>
</comment>